<comment type="caution">
    <text evidence="1">The sequence shown here is derived from an EMBL/GenBank/DDBJ whole genome shotgun (WGS) entry which is preliminary data.</text>
</comment>
<evidence type="ECO:0000313" key="2">
    <source>
        <dbReference type="Proteomes" id="UP000805649"/>
    </source>
</evidence>
<organism evidence="1 2">
    <name type="scientific">Colletotrichum truncatum</name>
    <name type="common">Anthracnose fungus</name>
    <name type="synonym">Colletotrichum capsici</name>
    <dbReference type="NCBI Taxonomy" id="5467"/>
    <lineage>
        <taxon>Eukaryota</taxon>
        <taxon>Fungi</taxon>
        <taxon>Dikarya</taxon>
        <taxon>Ascomycota</taxon>
        <taxon>Pezizomycotina</taxon>
        <taxon>Sordariomycetes</taxon>
        <taxon>Hypocreomycetidae</taxon>
        <taxon>Glomerellales</taxon>
        <taxon>Glomerellaceae</taxon>
        <taxon>Colletotrichum</taxon>
        <taxon>Colletotrichum truncatum species complex</taxon>
    </lineage>
</organism>
<name>A0ACC3Z8S5_COLTU</name>
<protein>
    <submittedName>
        <fullName evidence="1">Thioredoxin reductase</fullName>
    </submittedName>
</protein>
<accession>A0ACC3Z8S5</accession>
<reference evidence="1 2" key="1">
    <citation type="journal article" date="2020" name="Phytopathology">
        <title>Genome Sequence Resources of Colletotrichum truncatum, C. plurivorum, C. musicola, and C. sojae: Four Species Pathogenic to Soybean (Glycine max).</title>
        <authorList>
            <person name="Rogerio F."/>
            <person name="Boufleur T.R."/>
            <person name="Ciampi-Guillardi M."/>
            <person name="Sukno S.A."/>
            <person name="Thon M.R."/>
            <person name="Massola Junior N.S."/>
            <person name="Baroncelli R."/>
        </authorList>
    </citation>
    <scope>NUCLEOTIDE SEQUENCE [LARGE SCALE GENOMIC DNA]</scope>
    <source>
        <strain evidence="1 2">CMES1059</strain>
    </source>
</reference>
<dbReference type="EMBL" id="VUJX02000002">
    <property type="protein sequence ID" value="KAL0940445.1"/>
    <property type="molecule type" value="Genomic_DNA"/>
</dbReference>
<gene>
    <name evidence="1" type="ORF">CTRU02_203208</name>
</gene>
<sequence>MSHENTMPPHVLRNVLDACIIGSGPAGLSAALSLGRVLRSAVVFDSGEYRYQTGATTHATYDHDNPALIRNGMKAELHRKYKTITFATAEAMEIREIGSIFQVEDGTGRLWKGRKVILATGSSDIFPDIPGYMDSWEKGIFNCLHRRGFEESGTPVAAILTTSTSEAILHDAITSFKLANQFSRSVWILTNGLTHLHFDDAVKEAEILRLKVDDRKIKKLSPAGHSTSSLMEVEFEDGSISTFGFIFHKNETTTRGGFANDLGLKTTSSGEIITAGPMQETSKRGVYAAGDCATPVKEVAVAIGTGAAAGYGVNAQILEDDYTNSW</sequence>
<proteinExistence type="predicted"/>
<evidence type="ECO:0000313" key="1">
    <source>
        <dbReference type="EMBL" id="KAL0940445.1"/>
    </source>
</evidence>
<dbReference type="Proteomes" id="UP000805649">
    <property type="component" value="Unassembled WGS sequence"/>
</dbReference>
<keyword evidence="2" id="KW-1185">Reference proteome</keyword>